<feature type="domain" description="Molybdopterin oxidoreductase" evidence="4">
    <location>
        <begin position="102"/>
        <end position="464"/>
    </location>
</feature>
<organism evidence="6 7">
    <name type="scientific">Kordiimonas pumila</name>
    <dbReference type="NCBI Taxonomy" id="2161677"/>
    <lineage>
        <taxon>Bacteria</taxon>
        <taxon>Pseudomonadati</taxon>
        <taxon>Pseudomonadota</taxon>
        <taxon>Alphaproteobacteria</taxon>
        <taxon>Kordiimonadales</taxon>
        <taxon>Kordiimonadaceae</taxon>
        <taxon>Kordiimonas</taxon>
    </lineage>
</organism>
<dbReference type="PANTHER" id="PTHR43105">
    <property type="entry name" value="RESPIRATORY NITRATE REDUCTASE"/>
    <property type="match status" value="1"/>
</dbReference>
<dbReference type="InterPro" id="IPR006656">
    <property type="entry name" value="Mopterin_OxRdtase"/>
</dbReference>
<evidence type="ECO:0000256" key="2">
    <source>
        <dbReference type="ARBA" id="ARBA00023004"/>
    </source>
</evidence>
<dbReference type="Pfam" id="PF00384">
    <property type="entry name" value="Molybdopterin"/>
    <property type="match status" value="1"/>
</dbReference>
<evidence type="ECO:0000256" key="3">
    <source>
        <dbReference type="ARBA" id="ARBA00023014"/>
    </source>
</evidence>
<name>A0ABV7D4Q9_9PROT</name>
<dbReference type="EMBL" id="JBHRSL010000007">
    <property type="protein sequence ID" value="MFC3052056.1"/>
    <property type="molecule type" value="Genomic_DNA"/>
</dbReference>
<protein>
    <submittedName>
        <fullName evidence="6">FdhF/YdeP family oxidoreductase</fullName>
    </submittedName>
</protein>
<dbReference type="RefSeq" id="WP_194214642.1">
    <property type="nucleotide sequence ID" value="NZ_CP061205.1"/>
</dbReference>
<evidence type="ECO:0000259" key="5">
    <source>
        <dbReference type="Pfam" id="PF01568"/>
    </source>
</evidence>
<dbReference type="SUPFAM" id="SSF53706">
    <property type="entry name" value="Formate dehydrogenase/DMSO reductase, domains 1-3"/>
    <property type="match status" value="1"/>
</dbReference>
<dbReference type="InterPro" id="IPR010046">
    <property type="entry name" value="Mopterin_OxRdtse_a_bac"/>
</dbReference>
<evidence type="ECO:0000313" key="6">
    <source>
        <dbReference type="EMBL" id="MFC3052056.1"/>
    </source>
</evidence>
<dbReference type="InterPro" id="IPR006657">
    <property type="entry name" value="MoPterin_dinucl-bd_dom"/>
</dbReference>
<dbReference type="Proteomes" id="UP001595444">
    <property type="component" value="Unassembled WGS sequence"/>
</dbReference>
<dbReference type="Gene3D" id="3.40.228.10">
    <property type="entry name" value="Dimethylsulfoxide Reductase, domain 2"/>
    <property type="match status" value="1"/>
</dbReference>
<gene>
    <name evidence="6" type="ORF">ACFOKA_09065</name>
</gene>
<dbReference type="NCBIfam" id="TIGR01701">
    <property type="entry name" value="Fdhalpha-like"/>
    <property type="match status" value="1"/>
</dbReference>
<sequence>MKQVVGGGGKKVLYTLNTIREMGVRKAVKALTSNNACKACGLGMGGQHGGMTNELDEFPSVCNKSVQAQSSDVQAAIPEALFNHTLHDFRQLDGYELEHMGRLNTPLYKAKDSDRYKPVTWDQALEIAARKFRETQPDRSFFYSSGRSSNEAGFLLQLFARVYGTNNVNNCSYYCHQATSVALGSTIGTGTATVELADLKKTDLVFVIGANPASNHPRFIHQLKAVRDRGGDVIVINPAREAGLVKFAVPKSPKSLISGGDEIASLFITPKIGTDIAVFKGIAKALLENGAIDTAFITEHTNGFDAFRVDIETTSWASLSEATGVGKDTLTHAAKIYAQSKSAVFAWGMGMTHHQHGCNNIEYIAALSLLRGMVGKEGAGLLPLRGHSNVQGIGTIGVKPVLPEEVFALIEKEFDIKLPKTEGFHTLAGLEAADKGLIDAALIMGGNLYEATPDSVWAEKTLDKIGFKLFLTTTLNAGHFHGHDTSETIILPVTARDEEWQPTTQESMFNYVRLSDGGINRLSSVRPETLCLADLAVQVLPNTAVPFANFKNHSELRKAIAATVPGLEALADIDVAKKEFHIQGRVMHTQIFNTPDGKATFHVHAVPDTAQQGFLLTTVRSEGQFNSIIYERADSYRPAKDRWSVMMNADDMAHIGVVDGGTATIKSATGVMAGVKVHAYDIAPGSIMAYYPEANILTARTIDKRSKTPNFKSIPVTIEKAA</sequence>
<comment type="caution">
    <text evidence="6">The sequence shown here is derived from an EMBL/GenBank/DDBJ whole genome shotgun (WGS) entry which is preliminary data.</text>
</comment>
<feature type="domain" description="Molybdopterin dinucleotide-binding" evidence="5">
    <location>
        <begin position="614"/>
        <end position="714"/>
    </location>
</feature>
<dbReference type="PIRSF" id="PIRSF000144">
    <property type="entry name" value="CbbBc"/>
    <property type="match status" value="1"/>
</dbReference>
<evidence type="ECO:0000256" key="1">
    <source>
        <dbReference type="ARBA" id="ARBA00022723"/>
    </source>
</evidence>
<dbReference type="Pfam" id="PF01568">
    <property type="entry name" value="Molydop_binding"/>
    <property type="match status" value="1"/>
</dbReference>
<dbReference type="Gene3D" id="2.40.40.20">
    <property type="match status" value="1"/>
</dbReference>
<proteinExistence type="predicted"/>
<dbReference type="PANTHER" id="PTHR43105:SF4">
    <property type="entry name" value="PROTEIN YDEP"/>
    <property type="match status" value="1"/>
</dbReference>
<accession>A0ABV7D4Q9</accession>
<reference evidence="7" key="1">
    <citation type="journal article" date="2019" name="Int. J. Syst. Evol. Microbiol.">
        <title>The Global Catalogue of Microorganisms (GCM) 10K type strain sequencing project: providing services to taxonomists for standard genome sequencing and annotation.</title>
        <authorList>
            <consortium name="The Broad Institute Genomics Platform"/>
            <consortium name="The Broad Institute Genome Sequencing Center for Infectious Disease"/>
            <person name="Wu L."/>
            <person name="Ma J."/>
        </authorList>
    </citation>
    <scope>NUCLEOTIDE SEQUENCE [LARGE SCALE GENOMIC DNA]</scope>
    <source>
        <strain evidence="7">KCTC 62164</strain>
    </source>
</reference>
<evidence type="ECO:0000259" key="4">
    <source>
        <dbReference type="Pfam" id="PF00384"/>
    </source>
</evidence>
<dbReference type="Gene3D" id="3.40.50.740">
    <property type="match status" value="1"/>
</dbReference>
<dbReference type="InterPro" id="IPR009010">
    <property type="entry name" value="Asp_de-COase-like_dom_sf"/>
</dbReference>
<keyword evidence="2" id="KW-0408">Iron</keyword>
<keyword evidence="3" id="KW-0411">Iron-sulfur</keyword>
<keyword evidence="1" id="KW-0479">Metal-binding</keyword>
<dbReference type="SUPFAM" id="SSF50692">
    <property type="entry name" value="ADC-like"/>
    <property type="match status" value="1"/>
</dbReference>
<keyword evidence="7" id="KW-1185">Reference proteome</keyword>
<evidence type="ECO:0000313" key="7">
    <source>
        <dbReference type="Proteomes" id="UP001595444"/>
    </source>
</evidence>
<dbReference type="InterPro" id="IPR050123">
    <property type="entry name" value="Prok_molybdopt-oxidoreductase"/>
</dbReference>